<organism evidence="1 2">
    <name type="scientific">Hypoxylon rubiginosum</name>
    <dbReference type="NCBI Taxonomy" id="110542"/>
    <lineage>
        <taxon>Eukaryota</taxon>
        <taxon>Fungi</taxon>
        <taxon>Dikarya</taxon>
        <taxon>Ascomycota</taxon>
        <taxon>Pezizomycotina</taxon>
        <taxon>Sordariomycetes</taxon>
        <taxon>Xylariomycetidae</taxon>
        <taxon>Xylariales</taxon>
        <taxon>Hypoxylaceae</taxon>
        <taxon>Hypoxylon</taxon>
    </lineage>
</organism>
<dbReference type="Proteomes" id="UP001497680">
    <property type="component" value="Unassembled WGS sequence"/>
</dbReference>
<evidence type="ECO:0000313" key="2">
    <source>
        <dbReference type="Proteomes" id="UP001497680"/>
    </source>
</evidence>
<dbReference type="EMBL" id="MU394310">
    <property type="protein sequence ID" value="KAI6087046.1"/>
    <property type="molecule type" value="Genomic_DNA"/>
</dbReference>
<keyword evidence="2" id="KW-1185">Reference proteome</keyword>
<sequence length="618" mass="68892">MMLLSQTSRRPQTLVFQLRANSTRLSSTVRHSSTKPLPEPYEQEGFTRLSRFWIPTGGITATKSEDAHAKLIRAGYLRQSHAGIFHMLPLGHRVQEKLEMLIDKYMHQIGASKVSLSSISSQALWQQTNRLEGYGPELFRLTDRKDIPLLLAPTHEEEITTLVSKTVKSYKSLPLRLYQIGRKYRDEIRPRQGVLRSREFLMKDLYTFDYSIQSALSTYEEVRAAYSRLFDELKLPYLVAEASSGDIGGDLSHEYHLPTPIGEDNVISCNSCDYVANEELATAGPIPLDDTTPGPDTGDVPTANVWRGISKDRLTLVNVWYPASFSDDSVNTYAIKSILPELDASLNNPIQYWPSSSEPKPHVHLVNIVDYRLGSPFSNALKTNANLEVLLPSGTNVGLTTITTDFVVSSKDDEPLNLLRIQDGDNCPRCSSGKLKVQKAVELGHTFHLGTRYSDPLEAHVQVPSNLIEDNTESKSTKKMTTVSMQMGCHGIGVSRIIGAVADHLADEKGLNWPRAIAPFDVIVIPGKNLEGDGEGVSHELANSLDTKLDVLLDDRPESFPWKMRDADLVGYPIIVILGRGWDSHDKICEVQCRRLSSVEHVPVRSLVTHVYNLLGQL</sequence>
<comment type="caution">
    <text evidence="1">The sequence shown here is derived from an EMBL/GenBank/DDBJ whole genome shotgun (WGS) entry which is preliminary data.</text>
</comment>
<proteinExistence type="predicted"/>
<evidence type="ECO:0000313" key="1">
    <source>
        <dbReference type="EMBL" id="KAI6087046.1"/>
    </source>
</evidence>
<reference evidence="1 2" key="1">
    <citation type="journal article" date="2022" name="New Phytol.">
        <title>Ecological generalism drives hyperdiversity of secondary metabolite gene clusters in xylarialean endophytes.</title>
        <authorList>
            <person name="Franco M.E.E."/>
            <person name="Wisecaver J.H."/>
            <person name="Arnold A.E."/>
            <person name="Ju Y.M."/>
            <person name="Slot J.C."/>
            <person name="Ahrendt S."/>
            <person name="Moore L.P."/>
            <person name="Eastman K.E."/>
            <person name="Scott K."/>
            <person name="Konkel Z."/>
            <person name="Mondo S.J."/>
            <person name="Kuo A."/>
            <person name="Hayes R.D."/>
            <person name="Haridas S."/>
            <person name="Andreopoulos B."/>
            <person name="Riley R."/>
            <person name="LaButti K."/>
            <person name="Pangilinan J."/>
            <person name="Lipzen A."/>
            <person name="Amirebrahimi M."/>
            <person name="Yan J."/>
            <person name="Adam C."/>
            <person name="Keymanesh K."/>
            <person name="Ng V."/>
            <person name="Louie K."/>
            <person name="Northen T."/>
            <person name="Drula E."/>
            <person name="Henrissat B."/>
            <person name="Hsieh H.M."/>
            <person name="Youens-Clark K."/>
            <person name="Lutzoni F."/>
            <person name="Miadlikowska J."/>
            <person name="Eastwood D.C."/>
            <person name="Hamelin R.C."/>
            <person name="Grigoriev I.V."/>
            <person name="U'Ren J.M."/>
        </authorList>
    </citation>
    <scope>NUCLEOTIDE SEQUENCE [LARGE SCALE GENOMIC DNA]</scope>
    <source>
        <strain evidence="1 2">ER1909</strain>
    </source>
</reference>
<gene>
    <name evidence="1" type="ORF">F4821DRAFT_117829</name>
</gene>
<name>A0ACC0D2T8_9PEZI</name>
<protein>
    <submittedName>
        <fullName evidence="1">Prolyl-tRNA synthetase</fullName>
    </submittedName>
</protein>
<accession>A0ACC0D2T8</accession>